<evidence type="ECO:0000259" key="2">
    <source>
        <dbReference type="PROSITE" id="PS50222"/>
    </source>
</evidence>
<organism evidence="3">
    <name type="scientific">Candidatus Kentrum sp. FW</name>
    <dbReference type="NCBI Taxonomy" id="2126338"/>
    <lineage>
        <taxon>Bacteria</taxon>
        <taxon>Pseudomonadati</taxon>
        <taxon>Pseudomonadota</taxon>
        <taxon>Gammaproteobacteria</taxon>
        <taxon>Candidatus Kentrum</taxon>
    </lineage>
</organism>
<feature type="domain" description="EF-hand" evidence="2">
    <location>
        <begin position="14"/>
        <end position="38"/>
    </location>
</feature>
<dbReference type="InterPro" id="IPR018247">
    <property type="entry name" value="EF_Hand_1_Ca_BS"/>
</dbReference>
<feature type="compositionally biased region" description="Low complexity" evidence="1">
    <location>
        <begin position="103"/>
        <end position="119"/>
    </location>
</feature>
<evidence type="ECO:0000256" key="1">
    <source>
        <dbReference type="SAM" id="MobiDB-lite"/>
    </source>
</evidence>
<dbReference type="EMBL" id="CAADEW010000012">
    <property type="protein sequence ID" value="VFJ46137.1"/>
    <property type="molecule type" value="Genomic_DNA"/>
</dbReference>
<dbReference type="AlphaFoldDB" id="A0A450S392"/>
<reference evidence="3" key="1">
    <citation type="submission" date="2019-02" db="EMBL/GenBank/DDBJ databases">
        <authorList>
            <person name="Gruber-Vodicka R. H."/>
            <person name="Seah K. B. B."/>
        </authorList>
    </citation>
    <scope>NUCLEOTIDE SEQUENCE</scope>
    <source>
        <strain evidence="3">BECK_BZ15</strain>
    </source>
</reference>
<dbReference type="GO" id="GO:0005509">
    <property type="term" value="F:calcium ion binding"/>
    <property type="evidence" value="ECO:0007669"/>
    <property type="project" value="InterPro"/>
</dbReference>
<name>A0A450S392_9GAMM</name>
<dbReference type="PROSITE" id="PS50222">
    <property type="entry name" value="EF_HAND_2"/>
    <property type="match status" value="1"/>
</dbReference>
<sequence length="119" mass="13399">MYTRFLIRGIRTGQVDRDQDGTITIGELHDYARHKVQEIQPAMRPEIYPGREGYAIRIVRVSMGDPMEKYAGEVAQVMDHRGEISSVVARANELRQRFQARISPTSRSGSTSSTCSPDS</sequence>
<feature type="region of interest" description="Disordered" evidence="1">
    <location>
        <begin position="99"/>
        <end position="119"/>
    </location>
</feature>
<gene>
    <name evidence="3" type="ORF">BECKFW1821A_GA0114235_101226</name>
</gene>
<protein>
    <recommendedName>
        <fullName evidence="2">EF-hand domain-containing protein</fullName>
    </recommendedName>
</protein>
<evidence type="ECO:0000313" key="3">
    <source>
        <dbReference type="EMBL" id="VFJ46137.1"/>
    </source>
</evidence>
<accession>A0A450S392</accession>
<dbReference type="PROSITE" id="PS00018">
    <property type="entry name" value="EF_HAND_1"/>
    <property type="match status" value="1"/>
</dbReference>
<dbReference type="InterPro" id="IPR002048">
    <property type="entry name" value="EF_hand_dom"/>
</dbReference>
<proteinExistence type="predicted"/>